<evidence type="ECO:0000256" key="1">
    <source>
        <dbReference type="SAM" id="MobiDB-lite"/>
    </source>
</evidence>
<accession>Q70Z06</accession>
<reference evidence="2" key="1">
    <citation type="journal article" date="2003" name="Can. J. Microbiol.">
        <title>Characterization of the sodF gene region of Frankia sp. strain ACN14a and complementation of Escherichia coli sod mutant.</title>
        <authorList>
            <person name="Marechal J."/>
            <person name="Santos R."/>
            <person name="Hammad Y."/>
            <person name="Alloisio N."/>
            <person name="Domenach A.M."/>
            <person name="Normand P."/>
        </authorList>
    </citation>
    <scope>NUCLEOTIDE SEQUENCE</scope>
    <source>
        <strain evidence="2">ACN14a</strain>
    </source>
</reference>
<dbReference type="EMBL" id="AJ440725">
    <property type="protein sequence ID" value="CAD29547.1"/>
    <property type="molecule type" value="Genomic_DNA"/>
</dbReference>
<protein>
    <submittedName>
        <fullName evidence="2">Uncharacterized protein</fullName>
    </submittedName>
</protein>
<evidence type="ECO:0000313" key="2">
    <source>
        <dbReference type="EMBL" id="CAD29547.1"/>
    </source>
</evidence>
<feature type="region of interest" description="Disordered" evidence="1">
    <location>
        <begin position="270"/>
        <end position="331"/>
    </location>
</feature>
<proteinExistence type="predicted"/>
<feature type="compositionally biased region" description="Basic and acidic residues" evidence="1">
    <location>
        <begin position="301"/>
        <end position="316"/>
    </location>
</feature>
<feature type="region of interest" description="Disordered" evidence="1">
    <location>
        <begin position="1"/>
        <end position="91"/>
    </location>
</feature>
<dbReference type="AlphaFoldDB" id="Q70Z06"/>
<organism evidence="2">
    <name type="scientific">Frankia alni (strain DSM 45986 / CECT 9034 / ACN14a)</name>
    <dbReference type="NCBI Taxonomy" id="326424"/>
    <lineage>
        <taxon>Bacteria</taxon>
        <taxon>Bacillati</taxon>
        <taxon>Actinomycetota</taxon>
        <taxon>Actinomycetes</taxon>
        <taxon>Frankiales</taxon>
        <taxon>Frankiaceae</taxon>
        <taxon>Frankia</taxon>
    </lineage>
</organism>
<feature type="compositionally biased region" description="Basic residues" evidence="1">
    <location>
        <begin position="291"/>
        <end position="300"/>
    </location>
</feature>
<sequence>MRDVAAWVAAPPDQGMAPPDGGTGPADRGVGPAGPVPWTVTGCDRTAGTCTRRGGPSRSCRRAPRSGGPVRGRPAGRGPPPRGRTRAPSSTRCARTDGYRIRLLPAGGARVADSGRAIARRWSGGPVGALAGGHVDHRVGGSVVAEQPTRRLGGGAQWSAVGIGAGVGERGISRAGAVGLLPMGASTARPARTGPATTGGRILPENLGGSVEEAVVGRLRLAESGVAPGDGGGGTWVPGGGWVRDGKGRDGVICDGEVCDGEVCDGELHHGQGRGGQGRVAAHPFDGQRRAVGRRRRGRVRREPPGIEMPDGDRQSRRATGTTPALRRRAR</sequence>
<name>Q70Z06_FRAAA</name>